<dbReference type="HAMAP" id="MF_00178">
    <property type="entry name" value="Lumazine_synth"/>
    <property type="match status" value="1"/>
</dbReference>
<comment type="caution">
    <text evidence="10">The sequence shown here is derived from an EMBL/GenBank/DDBJ whole genome shotgun (WGS) entry which is preliminary data.</text>
</comment>
<feature type="binding site" evidence="9">
    <location>
        <position position="123"/>
    </location>
    <ligand>
        <name>5-amino-6-(D-ribitylamino)uracil</name>
        <dbReference type="ChEBI" id="CHEBI:15934"/>
    </ligand>
</feature>
<dbReference type="Proteomes" id="UP001165306">
    <property type="component" value="Unassembled WGS sequence"/>
</dbReference>
<dbReference type="RefSeq" id="WP_284056211.1">
    <property type="nucleotide sequence ID" value="NZ_JAMSLR010000002.1"/>
</dbReference>
<dbReference type="InterPro" id="IPR002180">
    <property type="entry name" value="LS/RS"/>
</dbReference>
<feature type="binding site" evidence="9">
    <location>
        <position position="137"/>
    </location>
    <ligand>
        <name>(2S)-2-hydroxy-3-oxobutyl phosphate</name>
        <dbReference type="ChEBI" id="CHEBI:58830"/>
    </ligand>
</feature>
<dbReference type="NCBIfam" id="TIGR00114">
    <property type="entry name" value="lumazine-synth"/>
    <property type="match status" value="1"/>
</dbReference>
<feature type="binding site" evidence="9">
    <location>
        <begin position="90"/>
        <end position="92"/>
    </location>
    <ligand>
        <name>5-amino-6-(D-ribitylamino)uracil</name>
        <dbReference type="ChEBI" id="CHEBI:15934"/>
    </ligand>
</feature>
<feature type="binding site" evidence="9">
    <location>
        <position position="32"/>
    </location>
    <ligand>
        <name>5-amino-6-(D-ribitylamino)uracil</name>
        <dbReference type="ChEBI" id="CHEBI:15934"/>
    </ligand>
</feature>
<dbReference type="GO" id="GO:0000906">
    <property type="term" value="F:6,7-dimethyl-8-ribityllumazine synthase activity"/>
    <property type="evidence" value="ECO:0007669"/>
    <property type="project" value="UniProtKB-UniRule"/>
</dbReference>
<dbReference type="GO" id="GO:0005829">
    <property type="term" value="C:cytosol"/>
    <property type="evidence" value="ECO:0007669"/>
    <property type="project" value="TreeGrafter"/>
</dbReference>
<organism evidence="10 11">
    <name type="scientific">Thermalbibacter longus</name>
    <dbReference type="NCBI Taxonomy" id="2951981"/>
    <lineage>
        <taxon>Bacteria</taxon>
        <taxon>Pseudomonadati</taxon>
        <taxon>Thermomicrobiota</taxon>
        <taxon>Thermomicrobia</taxon>
        <taxon>Thermomicrobiales</taxon>
        <taxon>Thermomicrobiaceae</taxon>
        <taxon>Thermalbibacter</taxon>
    </lineage>
</organism>
<proteinExistence type="inferred from homology"/>
<keyword evidence="11" id="KW-1185">Reference proteome</keyword>
<evidence type="ECO:0000256" key="5">
    <source>
        <dbReference type="ARBA" id="ARBA00022679"/>
    </source>
</evidence>
<dbReference type="SUPFAM" id="SSF52121">
    <property type="entry name" value="Lumazine synthase"/>
    <property type="match status" value="1"/>
</dbReference>
<dbReference type="CDD" id="cd09209">
    <property type="entry name" value="Lumazine_synthase-I"/>
    <property type="match status" value="1"/>
</dbReference>
<evidence type="ECO:0000256" key="6">
    <source>
        <dbReference type="ARBA" id="ARBA00048785"/>
    </source>
</evidence>
<dbReference type="NCBIfam" id="NF000812">
    <property type="entry name" value="PRK00061.1-4"/>
    <property type="match status" value="1"/>
</dbReference>
<keyword evidence="4 9" id="KW-0686">Riboflavin biosynthesis</keyword>
<evidence type="ECO:0000256" key="2">
    <source>
        <dbReference type="ARBA" id="ARBA00007424"/>
    </source>
</evidence>
<comment type="function">
    <text evidence="7 9">Catalyzes the formation of 6,7-dimethyl-8-ribityllumazine by condensation of 5-amino-6-(D-ribitylamino)uracil with 3,4-dihydroxy-2-butanone 4-phosphate. This is the penultimate step in the biosynthesis of riboflavin.</text>
</comment>
<evidence type="ECO:0000256" key="7">
    <source>
        <dbReference type="ARBA" id="ARBA00058151"/>
    </source>
</evidence>
<dbReference type="FunFam" id="3.40.50.960:FF:000001">
    <property type="entry name" value="6,7-dimethyl-8-ribityllumazine synthase"/>
    <property type="match status" value="1"/>
</dbReference>
<dbReference type="GO" id="GO:0009231">
    <property type="term" value="P:riboflavin biosynthetic process"/>
    <property type="evidence" value="ECO:0007669"/>
    <property type="project" value="UniProtKB-UniRule"/>
</dbReference>
<comment type="similarity">
    <text evidence="2 9">Belongs to the DMRL synthase family.</text>
</comment>
<evidence type="ECO:0000256" key="8">
    <source>
        <dbReference type="ARBA" id="ARBA00072606"/>
    </source>
</evidence>
<evidence type="ECO:0000313" key="11">
    <source>
        <dbReference type="Proteomes" id="UP001165306"/>
    </source>
</evidence>
<evidence type="ECO:0000256" key="4">
    <source>
        <dbReference type="ARBA" id="ARBA00022619"/>
    </source>
</evidence>
<name>A0AA41WCF5_9BACT</name>
<protein>
    <recommendedName>
        <fullName evidence="8 9">6,7-dimethyl-8-ribityllumazine synthase</fullName>
        <shortName evidence="9">DMRL synthase</shortName>
        <shortName evidence="9">LS</shortName>
        <shortName evidence="9">Lumazine synthase</shortName>
        <ecNumber evidence="3 9">2.5.1.78</ecNumber>
    </recommendedName>
</protein>
<dbReference type="EMBL" id="JAMSLR010000002">
    <property type="protein sequence ID" value="MCM8748433.1"/>
    <property type="molecule type" value="Genomic_DNA"/>
</dbReference>
<sequence length="184" mass="19631">METIGQNGRGLQTIEGLLTGRGRRFGIVASRFNEFITNKLLDGALDALLRHEVDAEAIDVVWVPGSFEIPITAKRLAKTGRYDAVICLGAVIRGATPHFDYVAAEVSKGIANVGLETGVPVIFGVLTTDTIEQAVERAGTKMGNKGFEAAMAAIEMANLFAEIDQLAEAATSDRRRGSRAARNA</sequence>
<evidence type="ECO:0000256" key="3">
    <source>
        <dbReference type="ARBA" id="ARBA00012664"/>
    </source>
</evidence>
<comment type="catalytic activity">
    <reaction evidence="6 9">
        <text>(2S)-2-hydroxy-3-oxobutyl phosphate + 5-amino-6-(D-ribitylamino)uracil = 6,7-dimethyl-8-(1-D-ribityl)lumazine + phosphate + 2 H2O + H(+)</text>
        <dbReference type="Rhea" id="RHEA:26152"/>
        <dbReference type="ChEBI" id="CHEBI:15377"/>
        <dbReference type="ChEBI" id="CHEBI:15378"/>
        <dbReference type="ChEBI" id="CHEBI:15934"/>
        <dbReference type="ChEBI" id="CHEBI:43474"/>
        <dbReference type="ChEBI" id="CHEBI:58201"/>
        <dbReference type="ChEBI" id="CHEBI:58830"/>
        <dbReference type="EC" id="2.5.1.78"/>
    </reaction>
</comment>
<feature type="binding site" evidence="9">
    <location>
        <begin position="95"/>
        <end position="96"/>
    </location>
    <ligand>
        <name>(2S)-2-hydroxy-3-oxobutyl phosphate</name>
        <dbReference type="ChEBI" id="CHEBI:58830"/>
    </ligand>
</feature>
<evidence type="ECO:0000256" key="9">
    <source>
        <dbReference type="HAMAP-Rule" id="MF_00178"/>
    </source>
</evidence>
<gene>
    <name evidence="10" type="primary">ribE</name>
    <name evidence="9" type="synonym">ribH</name>
    <name evidence="10" type="ORF">NET02_04685</name>
</gene>
<feature type="binding site" evidence="9">
    <location>
        <begin position="66"/>
        <end position="68"/>
    </location>
    <ligand>
        <name>5-amino-6-(D-ribitylamino)uracil</name>
        <dbReference type="ChEBI" id="CHEBI:15934"/>
    </ligand>
</feature>
<dbReference type="InterPro" id="IPR034964">
    <property type="entry name" value="LS"/>
</dbReference>
<dbReference type="GO" id="GO:0009349">
    <property type="term" value="C:riboflavin synthase complex"/>
    <property type="evidence" value="ECO:0007669"/>
    <property type="project" value="UniProtKB-UniRule"/>
</dbReference>
<dbReference type="AlphaFoldDB" id="A0AA41WCF5"/>
<evidence type="ECO:0000313" key="10">
    <source>
        <dbReference type="EMBL" id="MCM8748433.1"/>
    </source>
</evidence>
<dbReference type="EC" id="2.5.1.78" evidence="3 9"/>
<reference evidence="10" key="1">
    <citation type="submission" date="2022-06" db="EMBL/GenBank/DDBJ databases">
        <title>CFH 74404 Thermomicrobiaceae sp.</title>
        <authorList>
            <person name="Ming H."/>
            <person name="Li W.-J."/>
            <person name="Zhao Z."/>
        </authorList>
    </citation>
    <scope>NUCLEOTIDE SEQUENCE</scope>
    <source>
        <strain evidence="10">CFH 74404</strain>
    </source>
</reference>
<accession>A0AA41WCF5</accession>
<dbReference type="PANTHER" id="PTHR21058">
    <property type="entry name" value="6,7-DIMETHYL-8-RIBITYLLUMAZINE SYNTHASE DMRL SYNTHASE LUMAZINE SYNTHASE"/>
    <property type="match status" value="1"/>
</dbReference>
<feature type="active site" description="Proton donor" evidence="9">
    <location>
        <position position="98"/>
    </location>
</feature>
<dbReference type="Pfam" id="PF00885">
    <property type="entry name" value="DMRL_synthase"/>
    <property type="match status" value="1"/>
</dbReference>
<dbReference type="InterPro" id="IPR036467">
    <property type="entry name" value="LS/RS_sf"/>
</dbReference>
<keyword evidence="5 9" id="KW-0808">Transferase</keyword>
<dbReference type="Gene3D" id="3.40.50.960">
    <property type="entry name" value="Lumazine/riboflavin synthase"/>
    <property type="match status" value="1"/>
</dbReference>
<dbReference type="PANTHER" id="PTHR21058:SF0">
    <property type="entry name" value="6,7-DIMETHYL-8-RIBITYLLUMAZINE SYNTHASE"/>
    <property type="match status" value="1"/>
</dbReference>
<evidence type="ECO:0000256" key="1">
    <source>
        <dbReference type="ARBA" id="ARBA00004917"/>
    </source>
</evidence>
<comment type="pathway">
    <text evidence="1 9">Cofactor biosynthesis; riboflavin biosynthesis; riboflavin from 2-hydroxy-3-oxobutyl phosphate and 5-amino-6-(D-ribitylamino)uracil: step 1/2.</text>
</comment>